<evidence type="ECO:0000313" key="2">
    <source>
        <dbReference type="EMBL" id="KAK4808062.1"/>
    </source>
</evidence>
<feature type="region of interest" description="Disordered" evidence="1">
    <location>
        <begin position="293"/>
        <end position="320"/>
    </location>
</feature>
<evidence type="ECO:0000313" key="3">
    <source>
        <dbReference type="Proteomes" id="UP001333110"/>
    </source>
</evidence>
<feature type="non-terminal residue" evidence="2">
    <location>
        <position position="320"/>
    </location>
</feature>
<accession>A0AAN7ML42</accession>
<keyword evidence="3" id="KW-1185">Reference proteome</keyword>
<comment type="caution">
    <text evidence="2">The sequence shown here is derived from an EMBL/GenBank/DDBJ whole genome shotgun (WGS) entry which is preliminary data.</text>
</comment>
<protein>
    <submittedName>
        <fullName evidence="2">Uncharacterized protein</fullName>
    </submittedName>
</protein>
<feature type="compositionally biased region" description="Basic and acidic residues" evidence="1">
    <location>
        <begin position="310"/>
        <end position="320"/>
    </location>
</feature>
<gene>
    <name evidence="2" type="ORF">QYF61_017082</name>
</gene>
<dbReference type="AlphaFoldDB" id="A0AAN7ML42"/>
<evidence type="ECO:0000256" key="1">
    <source>
        <dbReference type="SAM" id="MobiDB-lite"/>
    </source>
</evidence>
<sequence>MKKINSISAETRTTADLTGTQRMYSSHTEDAQSASSKLTAEAQQAQKRDAAEVQHMCRHVQQMCSRHAADVQQIRCRCTFPKRKRQNAFPWKKELGVVESDEVSPQPPFLQAEQPQVPQPLPISLVLQTLPQLRCPSLDTLQPLNVSLVVRGPTLNTAFEVRPRQCRVQGHGHCPSPAGHAIADTSQDAMGFLGRLGTLLAHIQAAVNQHPRSFSARQLSSHSFKHLNSAVGPPVRLSLRERGGLGRDAAISKVLSKVMEQETTTKGSPIRDLWIPVQNCSPGSKILPALGGLPGPLPTSTPDTPIASEGMRKAEEKMKE</sequence>
<organism evidence="2 3">
    <name type="scientific">Mycteria americana</name>
    <name type="common">Wood stork</name>
    <dbReference type="NCBI Taxonomy" id="33587"/>
    <lineage>
        <taxon>Eukaryota</taxon>
        <taxon>Metazoa</taxon>
        <taxon>Chordata</taxon>
        <taxon>Craniata</taxon>
        <taxon>Vertebrata</taxon>
        <taxon>Euteleostomi</taxon>
        <taxon>Archelosauria</taxon>
        <taxon>Archosauria</taxon>
        <taxon>Dinosauria</taxon>
        <taxon>Saurischia</taxon>
        <taxon>Theropoda</taxon>
        <taxon>Coelurosauria</taxon>
        <taxon>Aves</taxon>
        <taxon>Neognathae</taxon>
        <taxon>Neoaves</taxon>
        <taxon>Aequornithes</taxon>
        <taxon>Ciconiiformes</taxon>
        <taxon>Ciconiidae</taxon>
        <taxon>Mycteria</taxon>
    </lineage>
</organism>
<feature type="region of interest" description="Disordered" evidence="1">
    <location>
        <begin position="1"/>
        <end position="47"/>
    </location>
</feature>
<feature type="compositionally biased region" description="Polar residues" evidence="1">
    <location>
        <begin position="1"/>
        <end position="45"/>
    </location>
</feature>
<dbReference type="EMBL" id="JAUNZN010000026">
    <property type="protein sequence ID" value="KAK4808062.1"/>
    <property type="molecule type" value="Genomic_DNA"/>
</dbReference>
<name>A0AAN7ML42_MYCAM</name>
<reference evidence="2 3" key="1">
    <citation type="journal article" date="2023" name="J. Hered.">
        <title>Chromosome-level genome of the wood stork (Mycteria americana) provides insight into avian chromosome evolution.</title>
        <authorList>
            <person name="Flamio R. Jr."/>
            <person name="Ramstad K.M."/>
        </authorList>
    </citation>
    <scope>NUCLEOTIDE SEQUENCE [LARGE SCALE GENOMIC DNA]</scope>
    <source>
        <strain evidence="2">JAX WOST 10</strain>
    </source>
</reference>
<dbReference type="Proteomes" id="UP001333110">
    <property type="component" value="Unassembled WGS sequence"/>
</dbReference>
<proteinExistence type="predicted"/>